<accession>A0A366U4C8</accession>
<evidence type="ECO:0000313" key="8">
    <source>
        <dbReference type="Proteomes" id="UP000254807"/>
    </source>
</evidence>
<reference evidence="6 9" key="2">
    <citation type="submission" date="2020-03" db="EMBL/GenBank/DDBJ databases">
        <title>Characterization of ganglioside-mimicking enterococci.</title>
        <authorList>
            <person name="Patry R.T."/>
            <person name="Nothaft H."/>
            <person name="Bridger R."/>
            <person name="Shajahan A."/>
            <person name="Huynh S."/>
            <person name="Sanchez S."/>
            <person name="Azadi P."/>
            <person name="Cooper K."/>
            <person name="Miller W.G."/>
            <person name="Parker C.T."/>
            <person name="Wells L."/>
            <person name="Szymanski C.M."/>
        </authorList>
    </citation>
    <scope>NUCLEOTIDE SEQUENCE [LARGE SCALE GENOMIC DNA]</scope>
    <source>
        <strain evidence="6 9">EGM181</strain>
    </source>
</reference>
<dbReference type="RefSeq" id="WP_060814990.1">
    <property type="nucleotide sequence ID" value="NZ_CP050485.1"/>
</dbReference>
<dbReference type="PROSITE" id="PS50977">
    <property type="entry name" value="HTH_TETR_2"/>
    <property type="match status" value="1"/>
</dbReference>
<dbReference type="GO" id="GO:0006355">
    <property type="term" value="P:regulation of DNA-templated transcription"/>
    <property type="evidence" value="ECO:0007669"/>
    <property type="project" value="UniProtKB-ARBA"/>
</dbReference>
<evidence type="ECO:0000256" key="1">
    <source>
        <dbReference type="ARBA" id="ARBA00023125"/>
    </source>
</evidence>
<reference evidence="5" key="3">
    <citation type="submission" date="2023-03" db="EMBL/GenBank/DDBJ databases">
        <authorList>
            <person name="Shen W."/>
            <person name="Cai J."/>
        </authorList>
    </citation>
    <scope>NUCLEOTIDE SEQUENCE</scope>
    <source>
        <strain evidence="5">K69-2</strain>
    </source>
</reference>
<keyword evidence="3" id="KW-0472">Membrane</keyword>
<dbReference type="InterPro" id="IPR009057">
    <property type="entry name" value="Homeodomain-like_sf"/>
</dbReference>
<dbReference type="GO" id="GO:0003677">
    <property type="term" value="F:DNA binding"/>
    <property type="evidence" value="ECO:0007669"/>
    <property type="project" value="UniProtKB-UniRule"/>
</dbReference>
<evidence type="ECO:0000313" key="5">
    <source>
        <dbReference type="EMBL" id="MDT2691866.1"/>
    </source>
</evidence>
<dbReference type="InterPro" id="IPR001647">
    <property type="entry name" value="HTH_TetR"/>
</dbReference>
<evidence type="ECO:0000256" key="2">
    <source>
        <dbReference type="PROSITE-ProRule" id="PRU00335"/>
    </source>
</evidence>
<feature type="domain" description="HTH tetR-type" evidence="4">
    <location>
        <begin position="7"/>
        <end position="67"/>
    </location>
</feature>
<dbReference type="InterPro" id="IPR050109">
    <property type="entry name" value="HTH-type_TetR-like_transc_reg"/>
</dbReference>
<evidence type="ECO:0000313" key="10">
    <source>
        <dbReference type="Proteomes" id="UP001183682"/>
    </source>
</evidence>
<name>A0A366U4C8_ENTGA</name>
<dbReference type="PANTHER" id="PTHR30328:SF54">
    <property type="entry name" value="HTH-TYPE TRANSCRIPTIONAL REPRESSOR SCO4008"/>
    <property type="match status" value="1"/>
</dbReference>
<keyword evidence="8" id="KW-1185">Reference proteome</keyword>
<dbReference type="Pfam" id="PF00440">
    <property type="entry name" value="TetR_N"/>
    <property type="match status" value="1"/>
</dbReference>
<dbReference type="EMBL" id="UFYW01000001">
    <property type="protein sequence ID" value="STD83073.1"/>
    <property type="molecule type" value="Genomic_DNA"/>
</dbReference>
<sequence length="208" mass="25093">MTISNKNSMREEIIIIAIKHFSKFGYEKTRLLDIANEAKTSTTTVYSFFKTKHDLYEAAVEYDLNIINLELEKIVKESSTLDEYIINIVERVRLNSEKKQLFLNFFMLISTNSGQIKKIDIIEEFERKKFSFYFKFIESPKVKDRYTLLFIDNLITIYIYSYFNVFYRKKLLLYLSLYQQDKQSIEFEEDLLKHLKILIRTRLFIDKN</sequence>
<keyword evidence="3" id="KW-1133">Transmembrane helix</keyword>
<dbReference type="OrthoDB" id="9780939at2"/>
<dbReference type="PANTHER" id="PTHR30328">
    <property type="entry name" value="TRANSCRIPTIONAL REPRESSOR"/>
    <property type="match status" value="1"/>
</dbReference>
<evidence type="ECO:0000256" key="3">
    <source>
        <dbReference type="SAM" id="Phobius"/>
    </source>
</evidence>
<dbReference type="Proteomes" id="UP000254807">
    <property type="component" value="Unassembled WGS sequence"/>
</dbReference>
<reference evidence="7 8" key="1">
    <citation type="submission" date="2018-06" db="EMBL/GenBank/DDBJ databases">
        <authorList>
            <consortium name="Pathogen Informatics"/>
            <person name="Doyle S."/>
        </authorList>
    </citation>
    <scope>NUCLEOTIDE SEQUENCE [LARGE SCALE GENOMIC DNA]</scope>
    <source>
        <strain evidence="7 8">NCTC12360</strain>
    </source>
</reference>
<dbReference type="Gene3D" id="1.10.357.10">
    <property type="entry name" value="Tetracycline Repressor, domain 2"/>
    <property type="match status" value="1"/>
</dbReference>
<dbReference type="EMBL" id="JARPZN010000022">
    <property type="protein sequence ID" value="MDT2691866.1"/>
    <property type="molecule type" value="Genomic_DNA"/>
</dbReference>
<feature type="DNA-binding region" description="H-T-H motif" evidence="2">
    <location>
        <begin position="30"/>
        <end position="49"/>
    </location>
</feature>
<dbReference type="AlphaFoldDB" id="A0A366U4C8"/>
<feature type="transmembrane region" description="Helical" evidence="3">
    <location>
        <begin position="146"/>
        <end position="167"/>
    </location>
</feature>
<evidence type="ECO:0000313" key="6">
    <source>
        <dbReference type="EMBL" id="QOG26703.1"/>
    </source>
</evidence>
<organism evidence="5 10">
    <name type="scientific">Enterococcus gallinarum</name>
    <dbReference type="NCBI Taxonomy" id="1353"/>
    <lineage>
        <taxon>Bacteria</taxon>
        <taxon>Bacillati</taxon>
        <taxon>Bacillota</taxon>
        <taxon>Bacilli</taxon>
        <taxon>Lactobacillales</taxon>
        <taxon>Enterococcaceae</taxon>
        <taxon>Enterococcus</taxon>
    </lineage>
</organism>
<dbReference type="EMBL" id="CP050485">
    <property type="protein sequence ID" value="QOG26703.1"/>
    <property type="molecule type" value="Genomic_DNA"/>
</dbReference>
<dbReference type="Proteomes" id="UP001183682">
    <property type="component" value="Unassembled WGS sequence"/>
</dbReference>
<evidence type="ECO:0000259" key="4">
    <source>
        <dbReference type="PROSITE" id="PS50977"/>
    </source>
</evidence>
<dbReference type="SUPFAM" id="SSF46689">
    <property type="entry name" value="Homeodomain-like"/>
    <property type="match status" value="1"/>
</dbReference>
<proteinExistence type="predicted"/>
<evidence type="ECO:0000313" key="9">
    <source>
        <dbReference type="Proteomes" id="UP000516696"/>
    </source>
</evidence>
<dbReference type="Proteomes" id="UP000516696">
    <property type="component" value="Chromosome"/>
</dbReference>
<keyword evidence="3" id="KW-0812">Transmembrane</keyword>
<gene>
    <name evidence="6" type="ORF">EGM181_05240</name>
    <name evidence="7" type="ORF">NCTC12360_01533</name>
    <name evidence="5" type="ORF">P7E30_16960</name>
</gene>
<evidence type="ECO:0000313" key="7">
    <source>
        <dbReference type="EMBL" id="STD83073.1"/>
    </source>
</evidence>
<keyword evidence="1 2" id="KW-0238">DNA-binding</keyword>
<protein>
    <submittedName>
        <fullName evidence="7">TetR family transcriptional regulator</fullName>
    </submittedName>
    <submittedName>
        <fullName evidence="5">TetR/AcrR family transcriptional regulator</fullName>
    </submittedName>
</protein>